<evidence type="ECO:0000313" key="3">
    <source>
        <dbReference type="Proteomes" id="UP000013521"/>
    </source>
</evidence>
<feature type="transmembrane region" description="Helical" evidence="1">
    <location>
        <begin position="177"/>
        <end position="199"/>
    </location>
</feature>
<dbReference type="STRING" id="1287680.R1GII1"/>
<reference evidence="3" key="1">
    <citation type="journal article" date="2013" name="Genome Announc.">
        <title>Draft genome sequence of Neofusicoccum parvum isolate UCR-NP2, a fungal vascular pathogen associated with grapevine cankers.</title>
        <authorList>
            <person name="Blanco-Ulate B."/>
            <person name="Rolshausen P."/>
            <person name="Cantu D."/>
        </authorList>
    </citation>
    <scope>NUCLEOTIDE SEQUENCE [LARGE SCALE GENOMIC DNA]</scope>
    <source>
        <strain evidence="3">UCR-NP2</strain>
    </source>
</reference>
<dbReference type="AlphaFoldDB" id="R1GII1"/>
<dbReference type="EMBL" id="KB916545">
    <property type="protein sequence ID" value="EOD45789.1"/>
    <property type="molecule type" value="Genomic_DNA"/>
</dbReference>
<dbReference type="GO" id="GO:0005794">
    <property type="term" value="C:Golgi apparatus"/>
    <property type="evidence" value="ECO:0007669"/>
    <property type="project" value="TreeGrafter"/>
</dbReference>
<keyword evidence="1" id="KW-0472">Membrane</keyword>
<feature type="transmembrane region" description="Helical" evidence="1">
    <location>
        <begin position="83"/>
        <end position="102"/>
    </location>
</feature>
<organism evidence="2 3">
    <name type="scientific">Botryosphaeria parva (strain UCR-NP2)</name>
    <name type="common">Grapevine canker fungus</name>
    <name type="synonym">Neofusicoccum parvum</name>
    <dbReference type="NCBI Taxonomy" id="1287680"/>
    <lineage>
        <taxon>Eukaryota</taxon>
        <taxon>Fungi</taxon>
        <taxon>Dikarya</taxon>
        <taxon>Ascomycota</taxon>
        <taxon>Pezizomycotina</taxon>
        <taxon>Dothideomycetes</taxon>
        <taxon>Dothideomycetes incertae sedis</taxon>
        <taxon>Botryosphaeriales</taxon>
        <taxon>Botryosphaeriaceae</taxon>
        <taxon>Neofusicoccum</taxon>
    </lineage>
</organism>
<dbReference type="KEGG" id="npa:UCRNP2_7486"/>
<gene>
    <name evidence="2" type="ORF">UCRNP2_7486</name>
</gene>
<keyword evidence="1" id="KW-1133">Transmembrane helix</keyword>
<sequence>MQIHEVILTASMELAKPESPAGLGGDIWNSLHPVLLASFVCVGACSIGLAFITYYLHQVFAWAIYKRISADVDVRRRHLQYQLYLVTAKLCLFSSVGFLFIYGFVELRPEQPEFAVTMLLVPLAVLKPILAVYFIKHEVTSGAMTIIALYIAQTAYLLSRVVIVAGKSEQSAADDAIIFFATAALFCTILTLATVIQCLRNFDRRQSNNDGLE</sequence>
<evidence type="ECO:0000256" key="1">
    <source>
        <dbReference type="SAM" id="Phobius"/>
    </source>
</evidence>
<feature type="transmembrane region" description="Helical" evidence="1">
    <location>
        <begin position="34"/>
        <end position="57"/>
    </location>
</feature>
<feature type="transmembrane region" description="Helical" evidence="1">
    <location>
        <begin position="147"/>
        <end position="165"/>
    </location>
</feature>
<accession>R1GII1</accession>
<dbReference type="PANTHER" id="PTHR34391">
    <property type="entry name" value="UPF0658 GOLGI APPARATUS MEMBRANE PROTEIN C1952.10C-RELATED"/>
    <property type="match status" value="1"/>
</dbReference>
<evidence type="ECO:0000313" key="2">
    <source>
        <dbReference type="EMBL" id="EOD45789.1"/>
    </source>
</evidence>
<protein>
    <submittedName>
        <fullName evidence="2">Uncharacterized protein</fullName>
    </submittedName>
</protein>
<keyword evidence="1" id="KW-0812">Transmembrane</keyword>
<feature type="transmembrane region" description="Helical" evidence="1">
    <location>
        <begin position="114"/>
        <end position="135"/>
    </location>
</feature>
<proteinExistence type="predicted"/>
<dbReference type="OrthoDB" id="10252009at2759"/>
<dbReference type="InterPro" id="IPR040410">
    <property type="entry name" value="UPF0658_Golgi"/>
</dbReference>
<dbReference type="HOGENOM" id="CLU_1294218_0_0_1"/>
<name>R1GII1_BOTPV</name>
<dbReference type="Proteomes" id="UP000013521">
    <property type="component" value="Unassembled WGS sequence"/>
</dbReference>
<dbReference type="PANTHER" id="PTHR34391:SF1">
    <property type="entry name" value="UPF0658 GOLGI APPARATUS MEMBRANE PROTEIN C1952.10C-RELATED"/>
    <property type="match status" value="1"/>
</dbReference>